<accession>A0A0L0P3D0</accession>
<dbReference type="EMBL" id="LGST01000018">
    <property type="protein sequence ID" value="KNE00526.1"/>
    <property type="molecule type" value="Genomic_DNA"/>
</dbReference>
<dbReference type="AlphaFoldDB" id="A0A0L0P3D0"/>
<comment type="caution">
    <text evidence="2">The sequence shown here is derived from an EMBL/GenBank/DDBJ whole genome shotgun (WGS) entry which is preliminary data.</text>
</comment>
<organism evidence="2 3">
    <name type="scientific">Candidozyma auris</name>
    <name type="common">Yeast</name>
    <name type="synonym">Candida auris</name>
    <dbReference type="NCBI Taxonomy" id="498019"/>
    <lineage>
        <taxon>Eukaryota</taxon>
        <taxon>Fungi</taxon>
        <taxon>Dikarya</taxon>
        <taxon>Ascomycota</taxon>
        <taxon>Saccharomycotina</taxon>
        <taxon>Pichiomycetes</taxon>
        <taxon>Metschnikowiaceae</taxon>
        <taxon>Candidozyma</taxon>
    </lineage>
</organism>
<sequence>MNTTEEEEEEEEEPYLEFLNNAINQVSQNTAI</sequence>
<name>A0A0L0P3D0_CANAR</name>
<feature type="compositionally biased region" description="Polar residues" evidence="1">
    <location>
        <begin position="21"/>
        <end position="32"/>
    </location>
</feature>
<evidence type="ECO:0000256" key="1">
    <source>
        <dbReference type="SAM" id="MobiDB-lite"/>
    </source>
</evidence>
<evidence type="ECO:0000313" key="3">
    <source>
        <dbReference type="Proteomes" id="UP000037122"/>
    </source>
</evidence>
<feature type="compositionally biased region" description="Acidic residues" evidence="1">
    <location>
        <begin position="1"/>
        <end position="15"/>
    </location>
</feature>
<evidence type="ECO:0000313" key="2">
    <source>
        <dbReference type="EMBL" id="KNE00526.1"/>
    </source>
</evidence>
<protein>
    <submittedName>
        <fullName evidence="2">Uncharacterized protein</fullName>
    </submittedName>
</protein>
<gene>
    <name evidence="2" type="ORF">QG37_02558</name>
</gene>
<dbReference type="VEuPathDB" id="FungiDB:QG37_02558"/>
<feature type="region of interest" description="Disordered" evidence="1">
    <location>
        <begin position="1"/>
        <end position="32"/>
    </location>
</feature>
<dbReference type="Proteomes" id="UP000037122">
    <property type="component" value="Unassembled WGS sequence"/>
</dbReference>
<reference evidence="3" key="1">
    <citation type="journal article" date="2015" name="BMC Genomics">
        <title>Draft genome of a commonly misdiagnosed multidrug resistant pathogen Candida auris.</title>
        <authorList>
            <person name="Chatterjee S."/>
            <person name="Alampalli S.V."/>
            <person name="Nageshan R.K."/>
            <person name="Chettiar S.T."/>
            <person name="Joshi S."/>
            <person name="Tatu U.S."/>
        </authorList>
    </citation>
    <scope>NUCLEOTIDE SEQUENCE [LARGE SCALE GENOMIC DNA]</scope>
    <source>
        <strain evidence="3">6684</strain>
    </source>
</reference>
<proteinExistence type="predicted"/>